<protein>
    <submittedName>
        <fullName evidence="2">Uncharacterized protein</fullName>
    </submittedName>
</protein>
<name>A0ABU2Z3K2_9ACTN</name>
<comment type="caution">
    <text evidence="2">The sequence shown here is derived from an EMBL/GenBank/DDBJ whole genome shotgun (WGS) entry which is preliminary data.</text>
</comment>
<sequence>MTETEATRRMPRQLGELTDVYDFLEEVRLRPGMWVRGSSLQHLDSMITGYRIALGVHGIAEQFDFWNPGSQGRFSDWLWQRLGRHSPLGWAVEIEREAEEAGRPAMEMFFELLDEFRAANHQLRGEPDRDNSPQAEAQQPLAAN</sequence>
<dbReference type="EMBL" id="JAVRFJ010000026">
    <property type="protein sequence ID" value="MDT0571153.1"/>
    <property type="molecule type" value="Genomic_DNA"/>
</dbReference>
<reference evidence="2" key="1">
    <citation type="submission" date="2024-05" db="EMBL/GenBank/DDBJ databases">
        <title>30 novel species of actinomycetes from the DSMZ collection.</title>
        <authorList>
            <person name="Nouioui I."/>
        </authorList>
    </citation>
    <scope>NUCLEOTIDE SEQUENCE</scope>
    <source>
        <strain evidence="2">DSM 3412</strain>
    </source>
</reference>
<dbReference type="RefSeq" id="WP_033532001.1">
    <property type="nucleotide sequence ID" value="NZ_JAVRFJ010000026.1"/>
</dbReference>
<proteinExistence type="predicted"/>
<organism evidence="2 3">
    <name type="scientific">Streptomyces gottesmaniae</name>
    <dbReference type="NCBI Taxonomy" id="3075518"/>
    <lineage>
        <taxon>Bacteria</taxon>
        <taxon>Bacillati</taxon>
        <taxon>Actinomycetota</taxon>
        <taxon>Actinomycetes</taxon>
        <taxon>Kitasatosporales</taxon>
        <taxon>Streptomycetaceae</taxon>
        <taxon>Streptomyces</taxon>
    </lineage>
</organism>
<evidence type="ECO:0000313" key="2">
    <source>
        <dbReference type="EMBL" id="MDT0571153.1"/>
    </source>
</evidence>
<dbReference type="Proteomes" id="UP001180737">
    <property type="component" value="Unassembled WGS sequence"/>
</dbReference>
<keyword evidence="3" id="KW-1185">Reference proteome</keyword>
<gene>
    <name evidence="2" type="ORF">RM704_27435</name>
</gene>
<evidence type="ECO:0000313" key="3">
    <source>
        <dbReference type="Proteomes" id="UP001180737"/>
    </source>
</evidence>
<feature type="compositionally biased region" description="Basic and acidic residues" evidence="1">
    <location>
        <begin position="121"/>
        <end position="131"/>
    </location>
</feature>
<accession>A0ABU2Z3K2</accession>
<feature type="region of interest" description="Disordered" evidence="1">
    <location>
        <begin position="121"/>
        <end position="144"/>
    </location>
</feature>
<evidence type="ECO:0000256" key="1">
    <source>
        <dbReference type="SAM" id="MobiDB-lite"/>
    </source>
</evidence>